<reference evidence="10 11" key="1">
    <citation type="submission" date="2016-11" db="EMBL/GenBank/DDBJ databases">
        <title>Description of two novel members of the family Erysipelotrichaceae: Ileibacterium lipovorans gen. nov., sp. nov. and Dubosiella newyorkensis, gen. nov., sp. nov.</title>
        <authorList>
            <person name="Cox L.M."/>
            <person name="Sohn J."/>
            <person name="Tyrrell K.L."/>
            <person name="Citron D.M."/>
            <person name="Lawson P.A."/>
            <person name="Patel N.B."/>
            <person name="Iizumi T."/>
            <person name="Perez-Perez G.I."/>
            <person name="Goldstein E.J."/>
            <person name="Blaser M.J."/>
        </authorList>
    </citation>
    <scope>NUCLEOTIDE SEQUENCE [LARGE SCALE GENOMIC DNA]</scope>
    <source>
        <strain evidence="10 11">NYU-BL-A4</strain>
    </source>
</reference>
<dbReference type="EMBL" id="MPKA01000067">
    <property type="protein sequence ID" value="OLU46215.1"/>
    <property type="molecule type" value="Genomic_DNA"/>
</dbReference>
<dbReference type="EC" id="2.7.1.144" evidence="7"/>
<comment type="pathway">
    <text evidence="7">Carbohydrate metabolism; D-tagatose 6-phosphate degradation; D-glyceraldehyde 3-phosphate and glycerone phosphate from D-tagatose 6-phosphate: step 1/2.</text>
</comment>
<proteinExistence type="inferred from homology"/>
<dbReference type="GO" id="GO:0016052">
    <property type="term" value="P:carbohydrate catabolic process"/>
    <property type="evidence" value="ECO:0007669"/>
    <property type="project" value="UniProtKB-ARBA"/>
</dbReference>
<dbReference type="STRING" id="1862672.BO225_06970"/>
<name>A0A1U7NM58_9FIRM</name>
<dbReference type="InterPro" id="IPR002173">
    <property type="entry name" value="Carboh/pur_kinase_PfkB_CS"/>
</dbReference>
<evidence type="ECO:0000256" key="5">
    <source>
        <dbReference type="ARBA" id="ARBA00022840"/>
    </source>
</evidence>
<keyword evidence="11" id="KW-1185">Reference proteome</keyword>
<dbReference type="GO" id="GO:0005524">
    <property type="term" value="F:ATP binding"/>
    <property type="evidence" value="ECO:0007669"/>
    <property type="project" value="UniProtKB-UniRule"/>
</dbReference>
<evidence type="ECO:0000259" key="9">
    <source>
        <dbReference type="Pfam" id="PF00294"/>
    </source>
</evidence>
<comment type="caution">
    <text evidence="10">The sequence shown here is derived from an EMBL/GenBank/DDBJ whole genome shotgun (WGS) entry which is preliminary data.</text>
</comment>
<dbReference type="AlphaFoldDB" id="A0A1U7NM58"/>
<gene>
    <name evidence="10" type="ORF">BO225_06970</name>
</gene>
<comment type="similarity">
    <text evidence="1">Belongs to the carbohydrate kinase pfkB family.</text>
</comment>
<evidence type="ECO:0000256" key="1">
    <source>
        <dbReference type="ARBA" id="ARBA00005380"/>
    </source>
</evidence>
<keyword evidence="4 8" id="KW-0418">Kinase</keyword>
<keyword evidence="3 7" id="KW-0547">Nucleotide-binding</keyword>
<keyword evidence="7" id="KW-0423">Lactose metabolism</keyword>
<dbReference type="PANTHER" id="PTHR46566">
    <property type="entry name" value="1-PHOSPHOFRUCTOKINASE-RELATED"/>
    <property type="match status" value="1"/>
</dbReference>
<evidence type="ECO:0000256" key="3">
    <source>
        <dbReference type="ARBA" id="ARBA00022741"/>
    </source>
</evidence>
<dbReference type="GO" id="GO:0005829">
    <property type="term" value="C:cytosol"/>
    <property type="evidence" value="ECO:0007669"/>
    <property type="project" value="TreeGrafter"/>
</dbReference>
<dbReference type="InterPro" id="IPR029056">
    <property type="entry name" value="Ribokinase-like"/>
</dbReference>
<dbReference type="NCBIfam" id="TIGR03168">
    <property type="entry name" value="1-PFK"/>
    <property type="match status" value="1"/>
</dbReference>
<evidence type="ECO:0000256" key="6">
    <source>
        <dbReference type="ARBA" id="ARBA00047745"/>
    </source>
</evidence>
<dbReference type="GO" id="GO:0005988">
    <property type="term" value="P:lactose metabolic process"/>
    <property type="evidence" value="ECO:0007669"/>
    <property type="project" value="UniProtKB-KW"/>
</dbReference>
<dbReference type="GO" id="GO:0044281">
    <property type="term" value="P:small molecule metabolic process"/>
    <property type="evidence" value="ECO:0007669"/>
    <property type="project" value="UniProtKB-ARBA"/>
</dbReference>
<dbReference type="PANTHER" id="PTHR46566:SF2">
    <property type="entry name" value="ATP-DEPENDENT 6-PHOSPHOFRUCTOKINASE ISOZYME 2"/>
    <property type="match status" value="1"/>
</dbReference>
<accession>A0A1U7NM58</accession>
<comment type="similarity">
    <text evidence="7">Belongs to the carbohydrate kinase PfkB family. LacC subfamily.</text>
</comment>
<dbReference type="PIRSF" id="PIRSF000535">
    <property type="entry name" value="1PFK/6PFK/LacC"/>
    <property type="match status" value="1"/>
</dbReference>
<feature type="domain" description="Carbohydrate kinase PfkB" evidence="9">
    <location>
        <begin position="18"/>
        <end position="291"/>
    </location>
</feature>
<protein>
    <recommendedName>
        <fullName evidence="7">Tagatose-6-phosphate kinase</fullName>
        <ecNumber evidence="7">2.7.1.144</ecNumber>
    </recommendedName>
</protein>
<comment type="function">
    <text evidence="8">Catalyzes the ATP-dependent phosphorylation of fructose-l-phosphate to fructose-l,6-bisphosphate.</text>
</comment>
<evidence type="ECO:0000313" key="11">
    <source>
        <dbReference type="Proteomes" id="UP000186705"/>
    </source>
</evidence>
<evidence type="ECO:0000256" key="7">
    <source>
        <dbReference type="PIRNR" id="PIRNR000535"/>
    </source>
</evidence>
<evidence type="ECO:0000256" key="4">
    <source>
        <dbReference type="ARBA" id="ARBA00022777"/>
    </source>
</evidence>
<dbReference type="InterPro" id="IPR011611">
    <property type="entry name" value="PfkB_dom"/>
</dbReference>
<dbReference type="GO" id="GO:0008662">
    <property type="term" value="F:1-phosphofructokinase activity"/>
    <property type="evidence" value="ECO:0007669"/>
    <property type="project" value="UniProtKB-UniRule"/>
</dbReference>
<comment type="catalytic activity">
    <reaction evidence="6 8">
        <text>beta-D-fructose 1-phosphate + ATP = beta-D-fructose 1,6-bisphosphate + ADP + H(+)</text>
        <dbReference type="Rhea" id="RHEA:14213"/>
        <dbReference type="ChEBI" id="CHEBI:15378"/>
        <dbReference type="ChEBI" id="CHEBI:30616"/>
        <dbReference type="ChEBI" id="CHEBI:32966"/>
        <dbReference type="ChEBI" id="CHEBI:138881"/>
        <dbReference type="ChEBI" id="CHEBI:456216"/>
        <dbReference type="EC" id="2.7.1.56"/>
    </reaction>
</comment>
<dbReference type="UniPathway" id="UPA00704">
    <property type="reaction ID" value="UER00715"/>
</dbReference>
<dbReference type="Proteomes" id="UP000186705">
    <property type="component" value="Unassembled WGS sequence"/>
</dbReference>
<dbReference type="InterPro" id="IPR017583">
    <property type="entry name" value="Tagatose/fructose_Pkinase"/>
</dbReference>
<keyword evidence="2 7" id="KW-0808">Transferase</keyword>
<dbReference type="OrthoDB" id="9801219at2"/>
<dbReference type="GO" id="GO:2001059">
    <property type="term" value="P:D-tagatose 6-phosphate catabolic process"/>
    <property type="evidence" value="ECO:0007669"/>
    <property type="project" value="UniProtKB-UniPathway"/>
</dbReference>
<dbReference type="CDD" id="cd01164">
    <property type="entry name" value="FruK_PfkB_like"/>
    <property type="match status" value="1"/>
</dbReference>
<dbReference type="SUPFAM" id="SSF53613">
    <property type="entry name" value="Ribokinase-like"/>
    <property type="match status" value="1"/>
</dbReference>
<dbReference type="NCBIfam" id="TIGR03828">
    <property type="entry name" value="pfkB"/>
    <property type="match status" value="1"/>
</dbReference>
<dbReference type="GO" id="GO:0009024">
    <property type="term" value="F:tagatose-6-phosphate kinase activity"/>
    <property type="evidence" value="ECO:0007669"/>
    <property type="project" value="UniProtKB-EC"/>
</dbReference>
<dbReference type="GeneID" id="78275682"/>
<dbReference type="Pfam" id="PF00294">
    <property type="entry name" value="PfkB"/>
    <property type="match status" value="1"/>
</dbReference>
<dbReference type="RefSeq" id="WP_076341552.1">
    <property type="nucleotide sequence ID" value="NZ_CAJTMI010000016.1"/>
</dbReference>
<organism evidence="10 11">
    <name type="scientific">Dubosiella newyorkensis</name>
    <dbReference type="NCBI Taxonomy" id="1862672"/>
    <lineage>
        <taxon>Bacteria</taxon>
        <taxon>Bacillati</taxon>
        <taxon>Bacillota</taxon>
        <taxon>Erysipelotrichia</taxon>
        <taxon>Erysipelotrichales</taxon>
        <taxon>Erysipelotrichaceae</taxon>
        <taxon>Dubosiella</taxon>
    </lineage>
</organism>
<keyword evidence="5 7" id="KW-0067">ATP-binding</keyword>
<evidence type="ECO:0000313" key="10">
    <source>
        <dbReference type="EMBL" id="OLU46215.1"/>
    </source>
</evidence>
<dbReference type="InterPro" id="IPR022463">
    <property type="entry name" value="1-PFruKinase"/>
</dbReference>
<dbReference type="Gene3D" id="3.40.1190.20">
    <property type="match status" value="1"/>
</dbReference>
<evidence type="ECO:0000256" key="2">
    <source>
        <dbReference type="ARBA" id="ARBA00022679"/>
    </source>
</evidence>
<dbReference type="PROSITE" id="PS00584">
    <property type="entry name" value="PFKB_KINASES_2"/>
    <property type="match status" value="1"/>
</dbReference>
<dbReference type="FunFam" id="3.40.1190.20:FF:000001">
    <property type="entry name" value="Phosphofructokinase"/>
    <property type="match status" value="1"/>
</dbReference>
<evidence type="ECO:0000256" key="8">
    <source>
        <dbReference type="RuleBase" id="RU369061"/>
    </source>
</evidence>
<sequence length="311" mass="33582">MIVTVTFNPAIDKTALVDTLVVGGLNRLRDVRQDAGGKGVNVSKTLLALGSNSFATGFLAGSSGRVIEDSLDHLGIENEFVWVEGNTRTNLKVLNAKMELTELNEPGPYVEMEDVQALVELIKKKADPSSYVVLSGNVSPGVENKIYKEMIASLRESGIRVLLDADGELFKEGIQAKPYAIKPNRFELAQYFGVREPESLEDTVMLGEKLLNDQTRLVVISMGGEGALFLSEEAFLYCPVLPIDLKSSVGAGDAMVAAMALGLENKLSLEELAILCMATSAGACTTEGTQPARLEVIEDLKDLVQIERMRG</sequence>
<comment type="catalytic activity">
    <reaction evidence="7">
        <text>D-tagatofuranose 6-phosphate + ATP = D-tagatofuranose 1,6-bisphosphate + ADP + H(+)</text>
        <dbReference type="Rhea" id="RHEA:12420"/>
        <dbReference type="ChEBI" id="CHEBI:15378"/>
        <dbReference type="ChEBI" id="CHEBI:30616"/>
        <dbReference type="ChEBI" id="CHEBI:58694"/>
        <dbReference type="ChEBI" id="CHEBI:58695"/>
        <dbReference type="ChEBI" id="CHEBI:456216"/>
        <dbReference type="EC" id="2.7.1.144"/>
    </reaction>
</comment>